<evidence type="ECO:0008006" key="4">
    <source>
        <dbReference type="Google" id="ProtNLM"/>
    </source>
</evidence>
<accession>A0A1E7NDV8</accession>
<protein>
    <recommendedName>
        <fullName evidence="4">ESX-1 secretion-associated protein</fullName>
    </recommendedName>
</protein>
<evidence type="ECO:0000313" key="1">
    <source>
        <dbReference type="EMBL" id="GGV03424.1"/>
    </source>
</evidence>
<reference evidence="2 3" key="2">
    <citation type="submission" date="2014-07" db="EMBL/GenBank/DDBJ databases">
        <authorList>
            <person name="Zhang J.E."/>
            <person name="Yang H."/>
            <person name="Guo J."/>
            <person name="Deng Z."/>
            <person name="Luo H."/>
            <person name="Luo M."/>
            <person name="Zhao B."/>
        </authorList>
    </citation>
    <scope>NUCLEOTIDE SEQUENCE [LARGE SCALE GENOMIC DNA]</scope>
    <source>
        <strain evidence="2">ATCC 10762</strain>
        <strain evidence="3">ATCC 10762 / DSM 40127 / CCM 3239 / JCM 4008 / LMG 5968 / NBRC 12843 / NCIMB 8234 / A-377</strain>
    </source>
</reference>
<evidence type="ECO:0000313" key="2">
    <source>
        <dbReference type="EMBL" id="OEV38852.1"/>
    </source>
</evidence>
<sequence>MNDIHIRTDVLRQSAAGLQAAAAAVGPAGHWLDTSFTAAATMTAWESGPALKDCATAWQTHMKSALDQLHVYAEQLRNSAHSYDKAEQEAARRLTAAVTDLQGTGQ</sequence>
<gene>
    <name evidence="1" type="ORF">GCM10010502_67560</name>
    <name evidence="2" type="ORF">HS99_0019505</name>
</gene>
<dbReference type="Gene3D" id="1.10.287.1060">
    <property type="entry name" value="ESAT-6-like"/>
    <property type="match status" value="1"/>
</dbReference>
<dbReference type="EMBL" id="JPRF03000012">
    <property type="protein sequence ID" value="OEV38852.1"/>
    <property type="molecule type" value="Genomic_DNA"/>
</dbReference>
<dbReference type="GeneID" id="97489655"/>
<dbReference type="Proteomes" id="UP000610124">
    <property type="component" value="Unassembled WGS sequence"/>
</dbReference>
<dbReference type="Proteomes" id="UP000037395">
    <property type="component" value="Unassembled WGS sequence"/>
</dbReference>
<dbReference type="InterPro" id="IPR022536">
    <property type="entry name" value="EspC"/>
</dbReference>
<proteinExistence type="predicted"/>
<dbReference type="RefSeq" id="WP_030556343.1">
    <property type="nucleotide sequence ID" value="NZ_BMUB01000030.1"/>
</dbReference>
<evidence type="ECO:0000313" key="3">
    <source>
        <dbReference type="Proteomes" id="UP000037395"/>
    </source>
</evidence>
<organism evidence="2 3">
    <name type="scientific">Kitasatospora aureofaciens</name>
    <name type="common">Streptomyces aureofaciens</name>
    <dbReference type="NCBI Taxonomy" id="1894"/>
    <lineage>
        <taxon>Bacteria</taxon>
        <taxon>Bacillati</taxon>
        <taxon>Actinomycetota</taxon>
        <taxon>Actinomycetes</taxon>
        <taxon>Kitasatosporales</taxon>
        <taxon>Streptomycetaceae</taxon>
        <taxon>Kitasatospora</taxon>
    </lineage>
</organism>
<dbReference type="AlphaFoldDB" id="A0A1E7NDV8"/>
<keyword evidence="3" id="KW-1185">Reference proteome</keyword>
<name>A0A1E7NDV8_KITAU</name>
<dbReference type="EMBL" id="BMUB01000030">
    <property type="protein sequence ID" value="GGV03424.1"/>
    <property type="molecule type" value="Genomic_DNA"/>
</dbReference>
<reference evidence="3" key="3">
    <citation type="submission" date="2016-08" db="EMBL/GenBank/DDBJ databases">
        <title>Sequencing, assembly and comparative genomics of S. aureofaciens ATCC 10762.</title>
        <authorList>
            <person name="Gradnigo J.S."/>
            <person name="Johnson N."/>
            <person name="Somerville G.A."/>
        </authorList>
    </citation>
    <scope>NUCLEOTIDE SEQUENCE [LARGE SCALE GENOMIC DNA]</scope>
    <source>
        <strain evidence="3">ATCC 10762 / DSM 40127 / CCM 3239 / JCM 4008 / LMG 5968 / NBRC 12843 / NCIMB 8234 / A-377</strain>
    </source>
</reference>
<reference evidence="1" key="5">
    <citation type="submission" date="2020-09" db="EMBL/GenBank/DDBJ databases">
        <authorList>
            <person name="Sun Q."/>
            <person name="Ohkuma M."/>
        </authorList>
    </citation>
    <scope>NUCLEOTIDE SEQUENCE</scope>
    <source>
        <strain evidence="1">JCM 4434</strain>
    </source>
</reference>
<reference evidence="1" key="1">
    <citation type="journal article" date="2014" name="Int. J. Syst. Evol. Microbiol.">
        <title>Complete genome sequence of Corynebacterium casei LMG S-19264T (=DSM 44701T), isolated from a smear-ripened cheese.</title>
        <authorList>
            <consortium name="US DOE Joint Genome Institute (JGI-PGF)"/>
            <person name="Walter F."/>
            <person name="Albersmeier A."/>
            <person name="Kalinowski J."/>
            <person name="Ruckert C."/>
        </authorList>
    </citation>
    <scope>NUCLEOTIDE SEQUENCE</scope>
    <source>
        <strain evidence="1">JCM 4434</strain>
    </source>
</reference>
<dbReference type="KEGG" id="kau:B6264_22240"/>
<dbReference type="Pfam" id="PF10824">
    <property type="entry name" value="T7SS_ESX_EspC"/>
    <property type="match status" value="1"/>
</dbReference>
<dbReference type="GO" id="GO:0009306">
    <property type="term" value="P:protein secretion"/>
    <property type="evidence" value="ECO:0007669"/>
    <property type="project" value="InterPro"/>
</dbReference>
<dbReference type="OrthoDB" id="3872563at2"/>
<comment type="caution">
    <text evidence="2">The sequence shown here is derived from an EMBL/GenBank/DDBJ whole genome shotgun (WGS) entry which is preliminary data.</text>
</comment>
<reference evidence="2" key="4">
    <citation type="submission" date="2016-08" db="EMBL/GenBank/DDBJ databases">
        <title>Sequencing, Assembly and Comparative Genomics of S. aureofaciens ATCC 10762.</title>
        <authorList>
            <person name="Gradnigo J.S."/>
            <person name="Johnson N."/>
            <person name="Somerville G.A."/>
        </authorList>
    </citation>
    <scope>NUCLEOTIDE SEQUENCE [LARGE SCALE GENOMIC DNA]</scope>
    <source>
        <strain evidence="2">ATCC 10762</strain>
    </source>
</reference>
<accession>A0A8H9I4S1</accession>